<evidence type="ECO:0000256" key="1">
    <source>
        <dbReference type="ARBA" id="ARBA00009667"/>
    </source>
</evidence>
<dbReference type="InterPro" id="IPR006062">
    <property type="entry name" value="His_biosynth"/>
</dbReference>
<protein>
    <submittedName>
        <fullName evidence="6">Nickel transporter</fullName>
    </submittedName>
</protein>
<dbReference type="SUPFAM" id="SSF51366">
    <property type="entry name" value="Ribulose-phoshate binding barrel"/>
    <property type="match status" value="1"/>
</dbReference>
<dbReference type="RefSeq" id="WP_169419677.1">
    <property type="nucleotide sequence ID" value="NZ_JABBFX010000001.1"/>
</dbReference>
<evidence type="ECO:0000313" key="6">
    <source>
        <dbReference type="EMBL" id="NML45594.1"/>
    </source>
</evidence>
<keyword evidence="3 5" id="KW-0368">Histidine biosynthesis</keyword>
<keyword evidence="7" id="KW-1185">Reference proteome</keyword>
<dbReference type="EMBL" id="JABBFX010000001">
    <property type="protein sequence ID" value="NML45594.1"/>
    <property type="molecule type" value="Genomic_DNA"/>
</dbReference>
<dbReference type="Gene3D" id="3.20.20.70">
    <property type="entry name" value="Aldolase class I"/>
    <property type="match status" value="1"/>
</dbReference>
<comment type="caution">
    <text evidence="6">The sequence shown here is derived from an EMBL/GenBank/DDBJ whole genome shotgun (WGS) entry which is preliminary data.</text>
</comment>
<comment type="similarity">
    <text evidence="1 5">Belongs to the HisA/HisF family.</text>
</comment>
<keyword evidence="2 5" id="KW-0028">Amino-acid biosynthesis</keyword>
<evidence type="ECO:0000256" key="2">
    <source>
        <dbReference type="ARBA" id="ARBA00022605"/>
    </source>
</evidence>
<comment type="pathway">
    <text evidence="4">Amino-acid biosynthesis.</text>
</comment>
<organism evidence="6 7">
    <name type="scientific">Ramlibacter agri</name>
    <dbReference type="NCBI Taxonomy" id="2728837"/>
    <lineage>
        <taxon>Bacteria</taxon>
        <taxon>Pseudomonadati</taxon>
        <taxon>Pseudomonadota</taxon>
        <taxon>Betaproteobacteria</taxon>
        <taxon>Burkholderiales</taxon>
        <taxon>Comamonadaceae</taxon>
        <taxon>Ramlibacter</taxon>
    </lineage>
</organism>
<evidence type="ECO:0000256" key="5">
    <source>
        <dbReference type="RuleBase" id="RU003657"/>
    </source>
</evidence>
<evidence type="ECO:0000256" key="3">
    <source>
        <dbReference type="ARBA" id="ARBA00023102"/>
    </source>
</evidence>
<dbReference type="InterPro" id="IPR011060">
    <property type="entry name" value="RibuloseP-bd_barrel"/>
</dbReference>
<dbReference type="CDD" id="cd04723">
    <property type="entry name" value="HisA_HisF"/>
    <property type="match status" value="1"/>
</dbReference>
<gene>
    <name evidence="6" type="ORF">HHL11_17715</name>
</gene>
<dbReference type="GO" id="GO:0000105">
    <property type="term" value="P:L-histidine biosynthetic process"/>
    <property type="evidence" value="ECO:0007669"/>
    <property type="project" value="UniProtKB-KW"/>
</dbReference>
<reference evidence="6 7" key="1">
    <citation type="submission" date="2020-04" db="EMBL/GenBank/DDBJ databases">
        <title>Ramlibacter sp. G-1-2-2 isolated from soil.</title>
        <authorList>
            <person name="Dahal R.H."/>
        </authorList>
    </citation>
    <scope>NUCLEOTIDE SEQUENCE [LARGE SCALE GENOMIC DNA]</scope>
    <source>
        <strain evidence="6 7">G-1-2-2</strain>
    </source>
</reference>
<dbReference type="AlphaFoldDB" id="A0A848H4V5"/>
<accession>A0A848H4V5</accession>
<dbReference type="Pfam" id="PF00977">
    <property type="entry name" value="His_biosynth"/>
    <property type="match status" value="1"/>
</dbReference>
<dbReference type="InterPro" id="IPR013785">
    <property type="entry name" value="Aldolase_TIM"/>
</dbReference>
<name>A0A848H4V5_9BURK</name>
<proteinExistence type="inferred from homology"/>
<dbReference type="Proteomes" id="UP000541185">
    <property type="component" value="Unassembled WGS sequence"/>
</dbReference>
<evidence type="ECO:0000313" key="7">
    <source>
        <dbReference type="Proteomes" id="UP000541185"/>
    </source>
</evidence>
<evidence type="ECO:0000256" key="4">
    <source>
        <dbReference type="ARBA" id="ARBA00029440"/>
    </source>
</evidence>
<sequence>MSFTTRVIPVIDLMRGEVVRGVRGERHAYRPIVSRLVEGSAPCDVALALRKAAPPVPGREPVLYVADLDAIQGGAPQVKVLADLLHGEPDLSIWLDAGFTGPASVRTLRADLGAAAARLRPVYGSETLAGAADLDELGADPHAILSLDSRLERPLDPSGSWQRPQAWPGTVIVMTLDRVGAASGPDLSTFSRLRALSPDRHWVGAGGVRDAQDLRAASAAGAAGWLVASALHDGTLVVSGHGRDDS</sequence>